<evidence type="ECO:0000256" key="1">
    <source>
        <dbReference type="SAM" id="MobiDB-lite"/>
    </source>
</evidence>
<proteinExistence type="predicted"/>
<feature type="compositionally biased region" description="Basic and acidic residues" evidence="1">
    <location>
        <begin position="326"/>
        <end position="340"/>
    </location>
</feature>
<sequence>MDWFRFSDNPDANYIMIEPNVKYMISSYAALAHAPKPWYDRPPPTPKQSVRVDKVRFLPTRFLQNAFSDSPWEHTVGDDLDSFTYVFVHALLFRGRQRGDPCTARIGGYYSRFGAEHPKKLMDIRDSFENWLWIIGEDTKKLRAEGEEPDGTTIEQFTEPLYRVTKVNVAHHCQERALALTKAGREGAKERAAKQYEEYMNAMVTLKESIDAGWARKTEEKRRKAEAKAEKKAQKAKETEKAEDSVADAPDEADTEGAAEEKDRASGETCAAVDDDAAQEDAHELKIFIPGTGVDTGDISMEIDSEEVTEVTAVVSSPGVNASTATRDDGEPPSKRPRVE</sequence>
<accession>A0A1M2VYB1</accession>
<dbReference type="Proteomes" id="UP000184267">
    <property type="component" value="Unassembled WGS sequence"/>
</dbReference>
<feature type="compositionally biased region" description="Acidic residues" evidence="1">
    <location>
        <begin position="245"/>
        <end position="258"/>
    </location>
</feature>
<feature type="region of interest" description="Disordered" evidence="1">
    <location>
        <begin position="313"/>
        <end position="340"/>
    </location>
</feature>
<protein>
    <submittedName>
        <fullName evidence="2">Uncharacterized protein</fullName>
    </submittedName>
</protein>
<feature type="compositionally biased region" description="Basic and acidic residues" evidence="1">
    <location>
        <begin position="225"/>
        <end position="244"/>
    </location>
</feature>
<dbReference type="EMBL" id="MNAD01000480">
    <property type="protein sequence ID" value="OJT12512.1"/>
    <property type="molecule type" value="Genomic_DNA"/>
</dbReference>
<gene>
    <name evidence="2" type="ORF">TRAPUB_10913</name>
</gene>
<evidence type="ECO:0000313" key="3">
    <source>
        <dbReference type="Proteomes" id="UP000184267"/>
    </source>
</evidence>
<reference evidence="2 3" key="1">
    <citation type="submission" date="2016-10" db="EMBL/GenBank/DDBJ databases">
        <title>Genome sequence of the basidiomycete white-rot fungus Trametes pubescens.</title>
        <authorList>
            <person name="Makela M.R."/>
            <person name="Granchi Z."/>
            <person name="Peng M."/>
            <person name="De Vries R.P."/>
            <person name="Grigoriev I."/>
            <person name="Riley R."/>
            <person name="Hilden K."/>
        </authorList>
    </citation>
    <scope>NUCLEOTIDE SEQUENCE [LARGE SCALE GENOMIC DNA]</scope>
    <source>
        <strain evidence="2 3">FBCC735</strain>
    </source>
</reference>
<dbReference type="OrthoDB" id="2757024at2759"/>
<evidence type="ECO:0000313" key="2">
    <source>
        <dbReference type="EMBL" id="OJT12512.1"/>
    </source>
</evidence>
<comment type="caution">
    <text evidence="2">The sequence shown here is derived from an EMBL/GenBank/DDBJ whole genome shotgun (WGS) entry which is preliminary data.</text>
</comment>
<name>A0A1M2VYB1_TRAPU</name>
<keyword evidence="3" id="KW-1185">Reference proteome</keyword>
<feature type="region of interest" description="Disordered" evidence="1">
    <location>
        <begin position="225"/>
        <end position="279"/>
    </location>
</feature>
<organism evidence="2 3">
    <name type="scientific">Trametes pubescens</name>
    <name type="common">White-rot fungus</name>
    <dbReference type="NCBI Taxonomy" id="154538"/>
    <lineage>
        <taxon>Eukaryota</taxon>
        <taxon>Fungi</taxon>
        <taxon>Dikarya</taxon>
        <taxon>Basidiomycota</taxon>
        <taxon>Agaricomycotina</taxon>
        <taxon>Agaricomycetes</taxon>
        <taxon>Polyporales</taxon>
        <taxon>Polyporaceae</taxon>
        <taxon>Trametes</taxon>
    </lineage>
</organism>
<dbReference type="AlphaFoldDB" id="A0A1M2VYB1"/>
<dbReference type="OMA" id="PCTARIG"/>